<dbReference type="InterPro" id="IPR013087">
    <property type="entry name" value="Znf_C2H2_type"/>
</dbReference>
<proteinExistence type="predicted"/>
<dbReference type="PROSITE" id="PS00028">
    <property type="entry name" value="ZINC_FINGER_C2H2_1"/>
    <property type="match status" value="1"/>
</dbReference>
<feature type="region of interest" description="Disordered" evidence="1">
    <location>
        <begin position="164"/>
        <end position="284"/>
    </location>
</feature>
<feature type="region of interest" description="Disordered" evidence="1">
    <location>
        <begin position="1"/>
        <end position="23"/>
    </location>
</feature>
<reference evidence="3 4" key="1">
    <citation type="submission" date="2019-05" db="EMBL/GenBank/DDBJ databases">
        <title>Mikania micrantha, genome provides insights into the molecular mechanism of rapid growth.</title>
        <authorList>
            <person name="Liu B."/>
        </authorList>
    </citation>
    <scope>NUCLEOTIDE SEQUENCE [LARGE SCALE GENOMIC DNA]</scope>
    <source>
        <strain evidence="3">NLD-2019</strain>
        <tissue evidence="3">Leaf</tissue>
    </source>
</reference>
<dbReference type="PANTHER" id="PTHR35746:SF1">
    <property type="entry name" value="PENTATRICOPEPTIDE REPEAT (PPR) SUPERFAMILY PROTEIN"/>
    <property type="match status" value="1"/>
</dbReference>
<dbReference type="OrthoDB" id="1939753at2759"/>
<feature type="domain" description="C2H2-type" evidence="2">
    <location>
        <begin position="26"/>
        <end position="46"/>
    </location>
</feature>
<feature type="region of interest" description="Disordered" evidence="1">
    <location>
        <begin position="575"/>
        <end position="600"/>
    </location>
</feature>
<feature type="region of interest" description="Disordered" evidence="1">
    <location>
        <begin position="618"/>
        <end position="751"/>
    </location>
</feature>
<accession>A0A5N6NYT7</accession>
<dbReference type="EMBL" id="SZYD01000008">
    <property type="protein sequence ID" value="KAD5508881.1"/>
    <property type="molecule type" value="Genomic_DNA"/>
</dbReference>
<sequence length="781" mass="85414">MDVQDQTTHTGPSGHESHHGHGVHLCHRCGWPFPNPHPSAKHRRAHKKICGTIEGYTNLIGSEVVSDDEHHPDDDKEQTPSPKIEKKTSIDRDGGDGDGEIRGSFTRSEDEMFADAVTEFADSGSANKTLDKDLFLSFKDAENTGTNEVVNTPIEISKVDTSIEVSEKTDSHVEKIEETEIKTAGDSSESRLETCDPVKDEGAGPTPKPSHASEPQEAKSIDVTGTGDDKAQESQTSETITAEAKDSEITKMAPEVSETGGYHDNSKQENFENLESVTTNGINEKVKPEIKSECEHVSEVVKESETGEEIKIKQPELDQEIAPEVVTGSEIDNLGGVGEEFKHEKFEADHKQAPEVAKESEIVQTVSVLDEKVDLDEPNEQIQEVVKKPFEVLTEKKDLEAATSEKSSIEQIQEAVKEPVAVSIEKEDLEGPQMDKHSIEHTHENPECVLIEKDSGAPEQIQETVKEPAAVLIEKEYLEEPQMEKQSIEHTHENPESILTEKDSGTPKHIQEAVKEPETVLTEKEDLGILTENVTVELDSVLTGKEDLKSENCSKDEVIEQKVIADVGTDTTTLKEACDNSTTNNVTVDSSSPNSLEGTWGSVSVISTASIDAETLQLTEKSKVNSEKSNETTSDVFEPPSFMTLVEPESKDNKSGSSEVQDSHPQPNSEASQAGWFPTLTQVNNESEGRKKNEEAMAKVANFDSGKQSTPLKNLLGEARSPSGKQPEPVVQKDEAAVIPPVNDDVSSPPKLIEDVKKEKKGKSRSLWVPFVCCSSVNAVK</sequence>
<feature type="region of interest" description="Disordered" evidence="1">
    <location>
        <begin position="482"/>
        <end position="507"/>
    </location>
</feature>
<evidence type="ECO:0000259" key="2">
    <source>
        <dbReference type="PROSITE" id="PS00028"/>
    </source>
</evidence>
<evidence type="ECO:0000313" key="4">
    <source>
        <dbReference type="Proteomes" id="UP000326396"/>
    </source>
</evidence>
<feature type="compositionally biased region" description="Low complexity" evidence="1">
    <location>
        <begin position="579"/>
        <end position="595"/>
    </location>
</feature>
<feature type="region of interest" description="Disordered" evidence="1">
    <location>
        <begin position="64"/>
        <end position="108"/>
    </location>
</feature>
<protein>
    <recommendedName>
        <fullName evidence="2">C2H2-type domain-containing protein</fullName>
    </recommendedName>
</protein>
<evidence type="ECO:0000313" key="3">
    <source>
        <dbReference type="EMBL" id="KAD5508881.1"/>
    </source>
</evidence>
<comment type="caution">
    <text evidence="3">The sequence shown here is derived from an EMBL/GenBank/DDBJ whole genome shotgun (WGS) entry which is preliminary data.</text>
</comment>
<feature type="compositionally biased region" description="Basic and acidic residues" evidence="1">
    <location>
        <begin position="165"/>
        <end position="202"/>
    </location>
</feature>
<feature type="compositionally biased region" description="Basic and acidic residues" evidence="1">
    <location>
        <begin position="687"/>
        <end position="697"/>
    </location>
</feature>
<dbReference type="Proteomes" id="UP000326396">
    <property type="component" value="Linkage Group LG16"/>
</dbReference>
<keyword evidence="4" id="KW-1185">Reference proteome</keyword>
<gene>
    <name evidence="3" type="ORF">E3N88_16584</name>
</gene>
<evidence type="ECO:0000256" key="1">
    <source>
        <dbReference type="SAM" id="MobiDB-lite"/>
    </source>
</evidence>
<organism evidence="3 4">
    <name type="scientific">Mikania micrantha</name>
    <name type="common">bitter vine</name>
    <dbReference type="NCBI Taxonomy" id="192012"/>
    <lineage>
        <taxon>Eukaryota</taxon>
        <taxon>Viridiplantae</taxon>
        <taxon>Streptophyta</taxon>
        <taxon>Embryophyta</taxon>
        <taxon>Tracheophyta</taxon>
        <taxon>Spermatophyta</taxon>
        <taxon>Magnoliopsida</taxon>
        <taxon>eudicotyledons</taxon>
        <taxon>Gunneridae</taxon>
        <taxon>Pentapetalae</taxon>
        <taxon>asterids</taxon>
        <taxon>campanulids</taxon>
        <taxon>Asterales</taxon>
        <taxon>Asteraceae</taxon>
        <taxon>Asteroideae</taxon>
        <taxon>Heliantheae alliance</taxon>
        <taxon>Eupatorieae</taxon>
        <taxon>Mikania</taxon>
    </lineage>
</organism>
<feature type="compositionally biased region" description="Basic and acidic residues" evidence="1">
    <location>
        <begin position="67"/>
        <end position="101"/>
    </location>
</feature>
<dbReference type="AlphaFoldDB" id="A0A5N6NYT7"/>
<name>A0A5N6NYT7_9ASTR</name>
<feature type="compositionally biased region" description="Polar residues" evidence="1">
    <location>
        <begin position="655"/>
        <end position="672"/>
    </location>
</feature>
<dbReference type="PANTHER" id="PTHR35746">
    <property type="entry name" value="PENTATRICOPEPTIDE REPEAT (PPR) SUPERFAMILY PROTEIN"/>
    <property type="match status" value="1"/>
</dbReference>
<feature type="compositionally biased region" description="Basic and acidic residues" evidence="1">
    <location>
        <begin position="620"/>
        <end position="630"/>
    </location>
</feature>
<feature type="compositionally biased region" description="Polar residues" evidence="1">
    <location>
        <begin position="271"/>
        <end position="282"/>
    </location>
</feature>